<evidence type="ECO:0000313" key="2">
    <source>
        <dbReference type="EMBL" id="ENX08811.1"/>
    </source>
</evidence>
<dbReference type="PATRIC" id="fig|1217710.3.peg.3145"/>
<accession>N8WLM7</accession>
<proteinExistence type="predicted"/>
<dbReference type="PATRIC" id="fig|1217693.3.peg.1892"/>
<dbReference type="EMBL" id="APPE01000078">
    <property type="protein sequence ID" value="ENU97803.1"/>
    <property type="molecule type" value="Genomic_DNA"/>
</dbReference>
<dbReference type="Proteomes" id="UP000013070">
    <property type="component" value="Unassembled WGS sequence"/>
</dbReference>
<evidence type="ECO:0000313" key="3">
    <source>
        <dbReference type="Proteomes" id="UP000013070"/>
    </source>
</evidence>
<evidence type="ECO:0000313" key="4">
    <source>
        <dbReference type="Proteomes" id="UP000013101"/>
    </source>
</evidence>
<dbReference type="AlphaFoldDB" id="N8WLM7"/>
<gene>
    <name evidence="2" type="ORF">F897_01962</name>
    <name evidence="1" type="ORF">F969_03277</name>
</gene>
<sequence>MFQFICCLFGLHGATEIDYTVDDFEVKKCRDCLKDLN</sequence>
<reference evidence="2 4" key="1">
    <citation type="submission" date="2013-02" db="EMBL/GenBank/DDBJ databases">
        <title>The Genome Sequence of Acinetobacter sp. NIPH 2171.</title>
        <authorList>
            <consortium name="The Broad Institute Genome Sequencing Platform"/>
            <consortium name="The Broad Institute Genome Sequencing Center for Infectious Disease"/>
            <person name="Cerqueira G."/>
            <person name="Feldgarden M."/>
            <person name="Courvalin P."/>
            <person name="Perichon B."/>
            <person name="Grillot-Courvalin C."/>
            <person name="Clermont D."/>
            <person name="Rocha E."/>
            <person name="Yoon E.-J."/>
            <person name="Nemec A."/>
            <person name="Walker B."/>
            <person name="Young S.K."/>
            <person name="Zeng Q."/>
            <person name="Gargeya S."/>
            <person name="Fitzgerald M."/>
            <person name="Haas B."/>
            <person name="Abouelleil A."/>
            <person name="Alvarado L."/>
            <person name="Arachchi H.M."/>
            <person name="Berlin A.M."/>
            <person name="Chapman S.B."/>
            <person name="Dewar J."/>
            <person name="Goldberg J."/>
            <person name="Griggs A."/>
            <person name="Gujja S."/>
            <person name="Hansen M."/>
            <person name="Howarth C."/>
            <person name="Imamovic A."/>
            <person name="Larimer J."/>
            <person name="McCowan C."/>
            <person name="Murphy C."/>
            <person name="Neiman D."/>
            <person name="Pearson M."/>
            <person name="Priest M."/>
            <person name="Roberts A."/>
            <person name="Saif S."/>
            <person name="Shea T."/>
            <person name="Sisk P."/>
            <person name="Sykes S."/>
            <person name="Wortman J."/>
            <person name="Nusbaum C."/>
            <person name="Birren B."/>
        </authorList>
    </citation>
    <scope>NUCLEOTIDE SEQUENCE [LARGE SCALE GENOMIC DNA]</scope>
    <source>
        <strain evidence="2 4">NIPH 2171</strain>
    </source>
</reference>
<dbReference type="STRING" id="70346.F897_01962"/>
<reference evidence="1 3" key="2">
    <citation type="submission" date="2013-02" db="EMBL/GenBank/DDBJ databases">
        <title>The Genome Sequence of Acinetobacter sp. NIPH 899.</title>
        <authorList>
            <consortium name="The Broad Institute Genome Sequencing Platform"/>
            <consortium name="The Broad Institute Genome Sequencing Center for Infectious Disease"/>
            <person name="Cerqueira G."/>
            <person name="Feldgarden M."/>
            <person name="Courvalin P."/>
            <person name="Perichon B."/>
            <person name="Grillot-Courvalin C."/>
            <person name="Clermont D."/>
            <person name="Rocha E."/>
            <person name="Yoon E.-J."/>
            <person name="Nemec A."/>
            <person name="Walker B."/>
            <person name="Young S.K."/>
            <person name="Zeng Q."/>
            <person name="Gargeya S."/>
            <person name="Fitzgerald M."/>
            <person name="Haas B."/>
            <person name="Abouelleil A."/>
            <person name="Alvarado L."/>
            <person name="Arachchi H.M."/>
            <person name="Berlin A.M."/>
            <person name="Chapman S.B."/>
            <person name="Dewar J."/>
            <person name="Goldberg J."/>
            <person name="Griggs A."/>
            <person name="Gujja S."/>
            <person name="Hansen M."/>
            <person name="Howarth C."/>
            <person name="Imamovic A."/>
            <person name="Larimer J."/>
            <person name="McCowan C."/>
            <person name="Murphy C."/>
            <person name="Neiman D."/>
            <person name="Pearson M."/>
            <person name="Priest M."/>
            <person name="Roberts A."/>
            <person name="Saif S."/>
            <person name="Shea T."/>
            <person name="Sisk P."/>
            <person name="Sykes S."/>
            <person name="Wortman J."/>
            <person name="Nusbaum C."/>
            <person name="Birren B."/>
        </authorList>
    </citation>
    <scope>NUCLEOTIDE SEQUENCE [LARGE SCALE GENOMIC DNA]</scope>
    <source>
        <strain evidence="1 3">NIPH 899</strain>
    </source>
</reference>
<dbReference type="HOGENOM" id="CLU_220175_0_0_6"/>
<name>N8WLM7_9GAMM</name>
<comment type="caution">
    <text evidence="1">The sequence shown here is derived from an EMBL/GenBank/DDBJ whole genome shotgun (WGS) entry which is preliminary data.</text>
</comment>
<dbReference type="eggNOG" id="ENOG5032AM7">
    <property type="taxonomic scope" value="Bacteria"/>
</dbReference>
<protein>
    <submittedName>
        <fullName evidence="1">Uncharacterized protein</fullName>
    </submittedName>
</protein>
<evidence type="ECO:0000313" key="1">
    <source>
        <dbReference type="EMBL" id="ENU97803.1"/>
    </source>
</evidence>
<accession>N9NTH0</accession>
<keyword evidence="3" id="KW-1185">Reference proteome</keyword>
<organism evidence="1 3">
    <name type="scientific">Acinetobacter variabilis</name>
    <dbReference type="NCBI Taxonomy" id="70346"/>
    <lineage>
        <taxon>Bacteria</taxon>
        <taxon>Pseudomonadati</taxon>
        <taxon>Pseudomonadota</taxon>
        <taxon>Gammaproteobacteria</taxon>
        <taxon>Moraxellales</taxon>
        <taxon>Moraxellaceae</taxon>
        <taxon>Acinetobacter</taxon>
    </lineage>
</organism>
<dbReference type="Proteomes" id="UP000013101">
    <property type="component" value="Unassembled WGS sequence"/>
</dbReference>
<dbReference type="EMBL" id="APRS01000012">
    <property type="protein sequence ID" value="ENX08811.1"/>
    <property type="molecule type" value="Genomic_DNA"/>
</dbReference>